<name>A0A0E9V261_ANGAN</name>
<reference evidence="1" key="2">
    <citation type="journal article" date="2015" name="Fish Shellfish Immunol.">
        <title>Early steps in the European eel (Anguilla anguilla)-Vibrio vulnificus interaction in the gills: Role of the RtxA13 toxin.</title>
        <authorList>
            <person name="Callol A."/>
            <person name="Pajuelo D."/>
            <person name="Ebbesson L."/>
            <person name="Teles M."/>
            <person name="MacKenzie S."/>
            <person name="Amaro C."/>
        </authorList>
    </citation>
    <scope>NUCLEOTIDE SEQUENCE</scope>
</reference>
<accession>A0A0E9V261</accession>
<proteinExistence type="predicted"/>
<sequence length="34" mass="3906">MFEKKKEVQYCNTNAVSAKLHVEDNDCHCFCASI</sequence>
<evidence type="ECO:0000313" key="1">
    <source>
        <dbReference type="EMBL" id="JAH71525.1"/>
    </source>
</evidence>
<protein>
    <submittedName>
        <fullName evidence="1">Uncharacterized protein</fullName>
    </submittedName>
</protein>
<dbReference type="EMBL" id="GBXM01037052">
    <property type="protein sequence ID" value="JAH71525.1"/>
    <property type="molecule type" value="Transcribed_RNA"/>
</dbReference>
<dbReference type="AlphaFoldDB" id="A0A0E9V261"/>
<reference evidence="1" key="1">
    <citation type="submission" date="2014-11" db="EMBL/GenBank/DDBJ databases">
        <authorList>
            <person name="Amaro Gonzalez C."/>
        </authorList>
    </citation>
    <scope>NUCLEOTIDE SEQUENCE</scope>
</reference>
<organism evidence="1">
    <name type="scientific">Anguilla anguilla</name>
    <name type="common">European freshwater eel</name>
    <name type="synonym">Muraena anguilla</name>
    <dbReference type="NCBI Taxonomy" id="7936"/>
    <lineage>
        <taxon>Eukaryota</taxon>
        <taxon>Metazoa</taxon>
        <taxon>Chordata</taxon>
        <taxon>Craniata</taxon>
        <taxon>Vertebrata</taxon>
        <taxon>Euteleostomi</taxon>
        <taxon>Actinopterygii</taxon>
        <taxon>Neopterygii</taxon>
        <taxon>Teleostei</taxon>
        <taxon>Anguilliformes</taxon>
        <taxon>Anguillidae</taxon>
        <taxon>Anguilla</taxon>
    </lineage>
</organism>